<dbReference type="STRING" id="139825.A0A401GQ92"/>
<dbReference type="RefSeq" id="XP_027615301.1">
    <property type="nucleotide sequence ID" value="XM_027759500.1"/>
</dbReference>
<dbReference type="EMBL" id="BFAD01000006">
    <property type="protein sequence ID" value="GBE84388.1"/>
    <property type="molecule type" value="Genomic_DNA"/>
</dbReference>
<evidence type="ECO:0000313" key="1">
    <source>
        <dbReference type="EMBL" id="GBE84388.1"/>
    </source>
</evidence>
<sequence>MAWKAGTPIAAADPDAEPWGMYTVDFFDVRDQTFISLTPATQANVSLARNGYFGMAPVRPTVAVSFRALEAYRQLHRVCPHLSIQGQVRALCFLHSVPFRRAFVDQFSIAYDVYLDILHDVGTLISIELGHFRVPPIPSS</sequence>
<proteinExistence type="predicted"/>
<dbReference type="AlphaFoldDB" id="A0A401GQ92"/>
<dbReference type="OrthoDB" id="2801263at2759"/>
<evidence type="ECO:0000313" key="2">
    <source>
        <dbReference type="Proteomes" id="UP000287166"/>
    </source>
</evidence>
<accession>A0A401GQ92</accession>
<dbReference type="GeneID" id="38781305"/>
<name>A0A401GQ92_9APHY</name>
<organism evidence="1 2">
    <name type="scientific">Sparassis crispa</name>
    <dbReference type="NCBI Taxonomy" id="139825"/>
    <lineage>
        <taxon>Eukaryota</taxon>
        <taxon>Fungi</taxon>
        <taxon>Dikarya</taxon>
        <taxon>Basidiomycota</taxon>
        <taxon>Agaricomycotina</taxon>
        <taxon>Agaricomycetes</taxon>
        <taxon>Polyporales</taxon>
        <taxon>Sparassidaceae</taxon>
        <taxon>Sparassis</taxon>
    </lineage>
</organism>
<comment type="caution">
    <text evidence="1">The sequence shown here is derived from an EMBL/GenBank/DDBJ whole genome shotgun (WGS) entry which is preliminary data.</text>
</comment>
<reference evidence="1 2" key="1">
    <citation type="journal article" date="2018" name="Sci. Rep.">
        <title>Genome sequence of the cauliflower mushroom Sparassis crispa (Hanabiratake) and its association with beneficial usage.</title>
        <authorList>
            <person name="Kiyama R."/>
            <person name="Furutani Y."/>
            <person name="Kawaguchi K."/>
            <person name="Nakanishi T."/>
        </authorList>
    </citation>
    <scope>NUCLEOTIDE SEQUENCE [LARGE SCALE GENOMIC DNA]</scope>
</reference>
<dbReference type="Proteomes" id="UP000287166">
    <property type="component" value="Unassembled WGS sequence"/>
</dbReference>
<keyword evidence="2" id="KW-1185">Reference proteome</keyword>
<protein>
    <submittedName>
        <fullName evidence="1">Uncharacterized protein</fullName>
    </submittedName>
</protein>
<gene>
    <name evidence="1" type="ORF">SCP_0603670</name>
</gene>
<dbReference type="InParanoid" id="A0A401GQ92"/>